<feature type="domain" description="Glycosyl hydrolase family 13 catalytic" evidence="4">
    <location>
        <begin position="22"/>
        <end position="281"/>
    </location>
</feature>
<evidence type="ECO:0000313" key="5">
    <source>
        <dbReference type="EMBL" id="TKW22018.1"/>
    </source>
</evidence>
<accession>A0A4U6UZ78</accession>
<dbReference type="EMBL" id="CM016555">
    <property type="protein sequence ID" value="TKW22017.1"/>
    <property type="molecule type" value="Genomic_DNA"/>
</dbReference>
<dbReference type="PANTHER" id="PTHR43447">
    <property type="entry name" value="ALPHA-AMYLASE"/>
    <property type="match status" value="1"/>
</dbReference>
<evidence type="ECO:0000313" key="6">
    <source>
        <dbReference type="Proteomes" id="UP000298652"/>
    </source>
</evidence>
<keyword evidence="6" id="KW-1185">Reference proteome</keyword>
<dbReference type="GO" id="GO:0005975">
    <property type="term" value="P:carbohydrate metabolic process"/>
    <property type="evidence" value="ECO:0007669"/>
    <property type="project" value="InterPro"/>
</dbReference>
<sequence>MGSMPLCCLSTLLLLLGLASGQVLFQAFNWESWKQSGGWYNLLMGKVDDIAAAGVTHVWLPPPAHSVSAQGYMPGRLYDLDASKYGTAAELRSLIAAFHGKGVQAVADIVINHRCADYKDSRGIYCVFEGGTNDSRLDWGPHMICRDDTQYSDGTGNLDTGASFAAAPDIDHLNDRVRRELAEWLLWLRSDLGFDAWRLDFAKGYSAEVARAYIDATAPSFAVAEIWSDMAYGGDGKPEYDQDPHRQALVDWVDKVGGAASPATVFDFTTKGILNAAVEGRHVRRQP</sequence>
<protein>
    <recommendedName>
        <fullName evidence="2">1,4-alpha-D-glucan glucanohydrolase</fullName>
    </recommendedName>
</protein>
<dbReference type="SMART" id="SM00642">
    <property type="entry name" value="Aamy"/>
    <property type="match status" value="1"/>
</dbReference>
<dbReference type="Proteomes" id="UP000298652">
    <property type="component" value="Chromosome 4"/>
</dbReference>
<evidence type="ECO:0000256" key="1">
    <source>
        <dbReference type="ARBA" id="ARBA00008061"/>
    </source>
</evidence>
<dbReference type="Gene3D" id="3.20.20.80">
    <property type="entry name" value="Glycosidases"/>
    <property type="match status" value="1"/>
</dbReference>
<gene>
    <name evidence="5" type="ORF">SEVIR_4G200900v2</name>
</gene>
<dbReference type="Pfam" id="PF00128">
    <property type="entry name" value="Alpha-amylase"/>
    <property type="match status" value="1"/>
</dbReference>
<evidence type="ECO:0000256" key="3">
    <source>
        <dbReference type="SAM" id="SignalP"/>
    </source>
</evidence>
<dbReference type="InterPro" id="IPR006047">
    <property type="entry name" value="GH13_cat_dom"/>
</dbReference>
<reference evidence="5 6" key="1">
    <citation type="submission" date="2019-03" db="EMBL/GenBank/DDBJ databases">
        <title>WGS assembly of Setaria viridis.</title>
        <authorList>
            <person name="Huang P."/>
            <person name="Jenkins J."/>
            <person name="Grimwood J."/>
            <person name="Barry K."/>
            <person name="Healey A."/>
            <person name="Mamidi S."/>
            <person name="Sreedasyam A."/>
            <person name="Shu S."/>
            <person name="Feldman M."/>
            <person name="Wu J."/>
            <person name="Yu Y."/>
            <person name="Chen C."/>
            <person name="Johnson J."/>
            <person name="Rokhsar D."/>
            <person name="Baxter I."/>
            <person name="Schmutz J."/>
            <person name="Brutnell T."/>
            <person name="Kellogg E."/>
        </authorList>
    </citation>
    <scope>NUCLEOTIDE SEQUENCE [LARGE SCALE GENOMIC DNA]</scope>
    <source>
        <strain evidence="6">cv. A10</strain>
    </source>
</reference>
<dbReference type="Gramene" id="TKW22017">
    <property type="protein sequence ID" value="TKW22017"/>
    <property type="gene ID" value="SEVIR_4G200900v2"/>
</dbReference>
<feature type="chain" id="PRO_5033452679" description="1,4-alpha-D-glucan glucanohydrolase" evidence="3">
    <location>
        <begin position="22"/>
        <end position="287"/>
    </location>
</feature>
<organism evidence="5 6">
    <name type="scientific">Setaria viridis</name>
    <name type="common">Green bristlegrass</name>
    <name type="synonym">Setaria italica subsp. viridis</name>
    <dbReference type="NCBI Taxonomy" id="4556"/>
    <lineage>
        <taxon>Eukaryota</taxon>
        <taxon>Viridiplantae</taxon>
        <taxon>Streptophyta</taxon>
        <taxon>Embryophyta</taxon>
        <taxon>Tracheophyta</taxon>
        <taxon>Spermatophyta</taxon>
        <taxon>Magnoliopsida</taxon>
        <taxon>Liliopsida</taxon>
        <taxon>Poales</taxon>
        <taxon>Poaceae</taxon>
        <taxon>PACMAD clade</taxon>
        <taxon>Panicoideae</taxon>
        <taxon>Panicodae</taxon>
        <taxon>Paniceae</taxon>
        <taxon>Cenchrinae</taxon>
        <taxon>Setaria</taxon>
    </lineage>
</organism>
<dbReference type="InterPro" id="IPR017853">
    <property type="entry name" value="GH"/>
</dbReference>
<feature type="signal peptide" evidence="3">
    <location>
        <begin position="1"/>
        <end position="21"/>
    </location>
</feature>
<dbReference type="SUPFAM" id="SSF51445">
    <property type="entry name" value="(Trans)glycosidases"/>
    <property type="match status" value="1"/>
</dbReference>
<dbReference type="Gramene" id="TKW22018">
    <property type="protein sequence ID" value="TKW22018"/>
    <property type="gene ID" value="SEVIR_4G200900v2"/>
</dbReference>
<comment type="similarity">
    <text evidence="1">Belongs to the glycosyl hydrolase 13 family.</text>
</comment>
<name>A0A4U6UZ78_SETVI</name>
<evidence type="ECO:0000259" key="4">
    <source>
        <dbReference type="SMART" id="SM00642"/>
    </source>
</evidence>
<dbReference type="AlphaFoldDB" id="A0A4U6UZ78"/>
<dbReference type="Gramene" id="TKW22016">
    <property type="protein sequence ID" value="TKW22016"/>
    <property type="gene ID" value="SEVIR_4G200900v2"/>
</dbReference>
<keyword evidence="3" id="KW-0732">Signal</keyword>
<dbReference type="EMBL" id="CM016555">
    <property type="protein sequence ID" value="TKW22016.1"/>
    <property type="molecule type" value="Genomic_DNA"/>
</dbReference>
<proteinExistence type="inferred from homology"/>
<dbReference type="EMBL" id="CM016555">
    <property type="protein sequence ID" value="TKW22018.1"/>
    <property type="molecule type" value="Genomic_DNA"/>
</dbReference>
<evidence type="ECO:0000256" key="2">
    <source>
        <dbReference type="ARBA" id="ARBA00030238"/>
    </source>
</evidence>